<dbReference type="GO" id="GO:0004803">
    <property type="term" value="F:transposase activity"/>
    <property type="evidence" value="ECO:0007669"/>
    <property type="project" value="InterPro"/>
</dbReference>
<comment type="caution">
    <text evidence="4">The sequence shown here is derived from an EMBL/GenBank/DDBJ whole genome shotgun (WGS) entry which is preliminary data.</text>
</comment>
<gene>
    <name evidence="4" type="ORF">S03H2_12396</name>
</gene>
<evidence type="ECO:0000256" key="2">
    <source>
        <dbReference type="ARBA" id="ARBA00023125"/>
    </source>
</evidence>
<dbReference type="EMBL" id="BARU01006307">
    <property type="protein sequence ID" value="GAH46688.1"/>
    <property type="molecule type" value="Genomic_DNA"/>
</dbReference>
<dbReference type="InterPro" id="IPR001207">
    <property type="entry name" value="Transposase_mutator"/>
</dbReference>
<dbReference type="PANTHER" id="PTHR33217:SF7">
    <property type="entry name" value="TRANSPOSASE FOR INSERTION SEQUENCE ELEMENT IS1081"/>
    <property type="match status" value="1"/>
</dbReference>
<dbReference type="GO" id="GO:0006313">
    <property type="term" value="P:DNA transposition"/>
    <property type="evidence" value="ECO:0007669"/>
    <property type="project" value="InterPro"/>
</dbReference>
<dbReference type="PANTHER" id="PTHR33217">
    <property type="entry name" value="TRANSPOSASE FOR INSERTION SEQUENCE ELEMENT IS1081"/>
    <property type="match status" value="1"/>
</dbReference>
<proteinExistence type="predicted"/>
<organism evidence="4">
    <name type="scientific">marine sediment metagenome</name>
    <dbReference type="NCBI Taxonomy" id="412755"/>
    <lineage>
        <taxon>unclassified sequences</taxon>
        <taxon>metagenomes</taxon>
        <taxon>ecological metagenomes</taxon>
    </lineage>
</organism>
<dbReference type="AlphaFoldDB" id="X1HN11"/>
<evidence type="ECO:0000256" key="1">
    <source>
        <dbReference type="ARBA" id="ARBA00022578"/>
    </source>
</evidence>
<evidence type="ECO:0000313" key="4">
    <source>
        <dbReference type="EMBL" id="GAH46688.1"/>
    </source>
</evidence>
<feature type="non-terminal residue" evidence="4">
    <location>
        <position position="1"/>
    </location>
</feature>
<evidence type="ECO:0000256" key="3">
    <source>
        <dbReference type="ARBA" id="ARBA00023172"/>
    </source>
</evidence>
<dbReference type="NCBIfam" id="NF033543">
    <property type="entry name" value="transpos_IS256"/>
    <property type="match status" value="1"/>
</dbReference>
<dbReference type="Pfam" id="PF00872">
    <property type="entry name" value="Transposase_mut"/>
    <property type="match status" value="1"/>
</dbReference>
<accession>X1HN11</accession>
<reference evidence="4" key="1">
    <citation type="journal article" date="2014" name="Front. Microbiol.">
        <title>High frequency of phylogenetically diverse reductive dehalogenase-homologous genes in deep subseafloor sedimentary metagenomes.</title>
        <authorList>
            <person name="Kawai M."/>
            <person name="Futagami T."/>
            <person name="Toyoda A."/>
            <person name="Takaki Y."/>
            <person name="Nishi S."/>
            <person name="Hori S."/>
            <person name="Arai W."/>
            <person name="Tsubouchi T."/>
            <person name="Morono Y."/>
            <person name="Uchiyama I."/>
            <person name="Ito T."/>
            <person name="Fujiyama A."/>
            <person name="Inagaki F."/>
            <person name="Takami H."/>
        </authorList>
    </citation>
    <scope>NUCLEOTIDE SEQUENCE</scope>
    <source>
        <strain evidence="4">Expedition CK06-06</strain>
    </source>
</reference>
<keyword evidence="1" id="KW-0815">Transposition</keyword>
<keyword evidence="2" id="KW-0238">DNA-binding</keyword>
<dbReference type="GO" id="GO:0003677">
    <property type="term" value="F:DNA binding"/>
    <property type="evidence" value="ECO:0007669"/>
    <property type="project" value="UniProtKB-KW"/>
</dbReference>
<sequence>GQLLLPMLELIEQAEAAVDEVIDVVGRASIEAILLLSAQQVAGPQHKGKSTGDVRWHGKQNGVVTLAERKLRIDKPRLRRKGKGKNLELQIPVYEAMQTNSRLGQRILSILMHGISTRSYKKVLPEIAETVSVSKSNVSREFIEASEQQMKEFAERRFDDKDILIIYIDGIRFGQFHVIAAVGVDSGGFKHVLGLTEGATENAAVVKDLLEDIVARGVDPSRKRLFVIDGSKALRNAVDTVFGDNPVQRCRKHKLSNVMDHLPKELKDQVRNVMQAAWRLDPEEGKKRIRQQARQLEIKYPSAASSLLEGLDEMFTVNAMGLPKALRRCLCTTNIIESPHSGVRMRTRRVSNWNGGKMVLRWATAAFIETEKHFKRIGGYKQLWMLKSYLDDLEKDKALAEKRKAG</sequence>
<keyword evidence="3" id="KW-0233">DNA recombination</keyword>
<evidence type="ECO:0008006" key="5">
    <source>
        <dbReference type="Google" id="ProtNLM"/>
    </source>
</evidence>
<name>X1HN11_9ZZZZ</name>
<protein>
    <recommendedName>
        <fullName evidence="5">Mutator family transposase</fullName>
    </recommendedName>
</protein>